<name>A0A835B1K5_9POAL</name>
<evidence type="ECO:0000256" key="2">
    <source>
        <dbReference type="ARBA" id="ARBA00023180"/>
    </source>
</evidence>
<reference evidence="4" key="1">
    <citation type="submission" date="2020-07" db="EMBL/GenBank/DDBJ databases">
        <title>Genome sequence and genetic diversity analysis of an under-domesticated orphan crop, white fonio (Digitaria exilis).</title>
        <authorList>
            <person name="Bennetzen J.L."/>
            <person name="Chen S."/>
            <person name="Ma X."/>
            <person name="Wang X."/>
            <person name="Yssel A.E.J."/>
            <person name="Chaluvadi S.R."/>
            <person name="Johnson M."/>
            <person name="Gangashetty P."/>
            <person name="Hamidou F."/>
            <person name="Sanogo M.D."/>
            <person name="Zwaenepoel A."/>
            <person name="Wallace J."/>
            <person name="Van De Peer Y."/>
            <person name="Van Deynze A."/>
        </authorList>
    </citation>
    <scope>NUCLEOTIDE SEQUENCE</scope>
    <source>
        <tissue evidence="4">Leaves</tissue>
    </source>
</reference>
<keyword evidence="2" id="KW-0325">Glycoprotein</keyword>
<accession>A0A835B1K5</accession>
<dbReference type="PANTHER" id="PTHR13234">
    <property type="entry name" value="GAMMA-INTERFERON INDUCIBLE LYSOSOMAL THIOL REDUCTASE GILT"/>
    <property type="match status" value="1"/>
</dbReference>
<evidence type="ECO:0000313" key="5">
    <source>
        <dbReference type="Proteomes" id="UP000636709"/>
    </source>
</evidence>
<feature type="region of interest" description="Disordered" evidence="3">
    <location>
        <begin position="96"/>
        <end position="119"/>
    </location>
</feature>
<protein>
    <recommendedName>
        <fullName evidence="6">Gamma-interferon-inducible lysosomal thiol reductase</fullName>
    </recommendedName>
</protein>
<dbReference type="AlphaFoldDB" id="A0A835B1K5"/>
<evidence type="ECO:0000313" key="4">
    <source>
        <dbReference type="EMBL" id="KAF8683819.1"/>
    </source>
</evidence>
<sequence length="578" mass="62889">MSRMSRAAGDYFIDARRECYTRPPGGRGLARHVGWTVDREQRDAAGEAHQVPGQYHHEAAVEKPRMCGDNGAVDGECGRVADPAYHALLGFLRNQRETRDGDTQRHTQQGHRENSSGLFDARCSPLATDQGKNHADASLGSMIAPRRFILSLPAAVPFLLLLAAGVLLQQSPAVAEEAKKVSLELYYESLCPYCSRFMVNHLAGIFEDGLIDAVDLRLIPYGNAHVGSNGDIACQVKSKAHSTDSSLIDLVQDPLLLGPTESDVAGRFGPTTTTRGARGHPPRANLPINTPRGPGDLLIGIASKRPHPPEMAARLAVPALLLLLASSLLAAAAGDEGTEKVDVALYYESLCPYSALFVVNHLAKVFEDGLLDAVDLKLGPRRRRDLLPGEGLDWTPGGVSLRDFVGILVVVGSVSWCLLNTVEGCAIDAWPDLDVHFRFIYCVEDLVVKGQYKTWESCFQKLGLDPKPITECYQSEQGHKLDLKYANQTDALVPPHRYVPWVVVDGQPLLEDYENFEVYVCKAYKGSPPKVCEGLVQALETVVARSGVSYNSGGIELATAGDEGMESKIKMRLPDDDN</sequence>
<evidence type="ECO:0008006" key="6">
    <source>
        <dbReference type="Google" id="ProtNLM"/>
    </source>
</evidence>
<gene>
    <name evidence="4" type="ORF">HU200_044756</name>
</gene>
<organism evidence="4 5">
    <name type="scientific">Digitaria exilis</name>
    <dbReference type="NCBI Taxonomy" id="1010633"/>
    <lineage>
        <taxon>Eukaryota</taxon>
        <taxon>Viridiplantae</taxon>
        <taxon>Streptophyta</taxon>
        <taxon>Embryophyta</taxon>
        <taxon>Tracheophyta</taxon>
        <taxon>Spermatophyta</taxon>
        <taxon>Magnoliopsida</taxon>
        <taxon>Liliopsida</taxon>
        <taxon>Poales</taxon>
        <taxon>Poaceae</taxon>
        <taxon>PACMAD clade</taxon>
        <taxon>Panicoideae</taxon>
        <taxon>Panicodae</taxon>
        <taxon>Paniceae</taxon>
        <taxon>Anthephorinae</taxon>
        <taxon>Digitaria</taxon>
    </lineage>
</organism>
<feature type="compositionally biased region" description="Basic and acidic residues" evidence="3">
    <location>
        <begin position="96"/>
        <end position="114"/>
    </location>
</feature>
<dbReference type="Proteomes" id="UP000636709">
    <property type="component" value="Unassembled WGS sequence"/>
</dbReference>
<dbReference type="PANTHER" id="PTHR13234:SF75">
    <property type="entry name" value="GAMMA INTERFERON INDUCIBLE LYSOSOMAL THIOL REDUCTASE FAMILY PROTEIN, EXPRESSED"/>
    <property type="match status" value="1"/>
</dbReference>
<comment type="caution">
    <text evidence="4">The sequence shown here is derived from an EMBL/GenBank/DDBJ whole genome shotgun (WGS) entry which is preliminary data.</text>
</comment>
<keyword evidence="5" id="KW-1185">Reference proteome</keyword>
<proteinExistence type="inferred from homology"/>
<comment type="similarity">
    <text evidence="1">Belongs to the GILT family.</text>
</comment>
<dbReference type="InterPro" id="IPR004911">
    <property type="entry name" value="Interferon-induced_GILT"/>
</dbReference>
<evidence type="ECO:0000256" key="3">
    <source>
        <dbReference type="SAM" id="MobiDB-lite"/>
    </source>
</evidence>
<dbReference type="GO" id="GO:0016671">
    <property type="term" value="F:oxidoreductase activity, acting on a sulfur group of donors, disulfide as acceptor"/>
    <property type="evidence" value="ECO:0007669"/>
    <property type="project" value="InterPro"/>
</dbReference>
<dbReference type="OrthoDB" id="958254at2759"/>
<dbReference type="Pfam" id="PF03227">
    <property type="entry name" value="GILT"/>
    <property type="match status" value="3"/>
</dbReference>
<feature type="region of interest" description="Disordered" evidence="3">
    <location>
        <begin position="262"/>
        <end position="289"/>
    </location>
</feature>
<dbReference type="EMBL" id="JACEFO010002102">
    <property type="protein sequence ID" value="KAF8683819.1"/>
    <property type="molecule type" value="Genomic_DNA"/>
</dbReference>
<evidence type="ECO:0000256" key="1">
    <source>
        <dbReference type="ARBA" id="ARBA00005679"/>
    </source>
</evidence>